<name>L0G1F0_ECHVK</name>
<dbReference type="KEGG" id="evi:Echvi_2599"/>
<dbReference type="Proteomes" id="UP000010796">
    <property type="component" value="Chromosome"/>
</dbReference>
<dbReference type="HOGENOM" id="CLU_854434_0_0_10"/>
<gene>
    <name evidence="2" type="ordered locus">Echvi_2599</name>
</gene>
<evidence type="ECO:0000313" key="3">
    <source>
        <dbReference type="Proteomes" id="UP000010796"/>
    </source>
</evidence>
<protein>
    <submittedName>
        <fullName evidence="2">Glycosyl transferase</fullName>
    </submittedName>
</protein>
<dbReference type="Gene3D" id="3.90.550.10">
    <property type="entry name" value="Spore Coat Polysaccharide Biosynthesis Protein SpsA, Chain A"/>
    <property type="match status" value="1"/>
</dbReference>
<dbReference type="InterPro" id="IPR029044">
    <property type="entry name" value="Nucleotide-diphossugar_trans"/>
</dbReference>
<evidence type="ECO:0000259" key="1">
    <source>
        <dbReference type="Pfam" id="PF00535"/>
    </source>
</evidence>
<evidence type="ECO:0000313" key="2">
    <source>
        <dbReference type="EMBL" id="AGA78841.1"/>
    </source>
</evidence>
<reference evidence="3" key="1">
    <citation type="submission" date="2012-02" db="EMBL/GenBank/DDBJ databases">
        <title>The complete genome of Echinicola vietnamensis DSM 17526.</title>
        <authorList>
            <person name="Lucas S."/>
            <person name="Copeland A."/>
            <person name="Lapidus A."/>
            <person name="Glavina del Rio T."/>
            <person name="Dalin E."/>
            <person name="Tice H."/>
            <person name="Bruce D."/>
            <person name="Goodwin L."/>
            <person name="Pitluck S."/>
            <person name="Peters L."/>
            <person name="Ovchinnikova G."/>
            <person name="Teshima H."/>
            <person name="Kyrpides N."/>
            <person name="Mavromatis K."/>
            <person name="Ivanova N."/>
            <person name="Brettin T."/>
            <person name="Detter J.C."/>
            <person name="Han C."/>
            <person name="Larimer F."/>
            <person name="Land M."/>
            <person name="Hauser L."/>
            <person name="Markowitz V."/>
            <person name="Cheng J.-F."/>
            <person name="Hugenholtz P."/>
            <person name="Woyke T."/>
            <person name="Wu D."/>
            <person name="Brambilla E."/>
            <person name="Klenk H.-P."/>
            <person name="Eisen J.A."/>
        </authorList>
    </citation>
    <scope>NUCLEOTIDE SEQUENCE [LARGE SCALE GENOMIC DNA]</scope>
    <source>
        <strain evidence="3">DSM 17526 / LMG 23754 / KMM 6221</strain>
    </source>
</reference>
<dbReference type="InterPro" id="IPR001173">
    <property type="entry name" value="Glyco_trans_2-like"/>
</dbReference>
<sequence length="305" mass="35943">MFLVSVIIPVYNAAQFVKTAVASAVDLPEVGEVILIEDGSPDGALEICLQLADEYEKVSCYQHADGVNKGAGASRNLGIEKATCDFVAFLDADDWYLPHRFKKDKEVFSRYPSTDAAYSCTVLEEDLNNTATKRYGVRYDPKKKLKHPITLLEFYEWKLMNKKVLFNTDSITLRKEFLLKDKCFDTRLRLHQDSELWNRLMRRGDFQAAEWEKPVAVVRRHESNRITHRSPTSTMKMLAVMMDNIGFENLEKYERQYLFEHFLRNESKQYKSHWKRRLDYYLNRFVNRLWLDKFLKSKMKQYGLD</sequence>
<dbReference type="GO" id="GO:0016758">
    <property type="term" value="F:hexosyltransferase activity"/>
    <property type="evidence" value="ECO:0007669"/>
    <property type="project" value="UniProtKB-ARBA"/>
</dbReference>
<dbReference type="PATRIC" id="fig|926556.3.peg.2743"/>
<keyword evidence="2" id="KW-0808">Transferase</keyword>
<organism evidence="2 3">
    <name type="scientific">Echinicola vietnamensis (strain DSM 17526 / LMG 23754 / KMM 6221)</name>
    <dbReference type="NCBI Taxonomy" id="926556"/>
    <lineage>
        <taxon>Bacteria</taxon>
        <taxon>Pseudomonadati</taxon>
        <taxon>Bacteroidota</taxon>
        <taxon>Cytophagia</taxon>
        <taxon>Cytophagales</taxon>
        <taxon>Cyclobacteriaceae</taxon>
        <taxon>Echinicola</taxon>
    </lineage>
</organism>
<feature type="domain" description="Glycosyltransferase 2-like" evidence="1">
    <location>
        <begin position="5"/>
        <end position="165"/>
    </location>
</feature>
<dbReference type="CDD" id="cd00761">
    <property type="entry name" value="Glyco_tranf_GTA_type"/>
    <property type="match status" value="1"/>
</dbReference>
<dbReference type="eggNOG" id="COG1215">
    <property type="taxonomic scope" value="Bacteria"/>
</dbReference>
<dbReference type="PANTHER" id="PTHR22916">
    <property type="entry name" value="GLYCOSYLTRANSFERASE"/>
    <property type="match status" value="1"/>
</dbReference>
<accession>L0G1F0</accession>
<proteinExistence type="predicted"/>
<dbReference type="Pfam" id="PF00535">
    <property type="entry name" value="Glycos_transf_2"/>
    <property type="match status" value="1"/>
</dbReference>
<keyword evidence="3" id="KW-1185">Reference proteome</keyword>
<dbReference type="EMBL" id="CP003346">
    <property type="protein sequence ID" value="AGA78841.1"/>
    <property type="molecule type" value="Genomic_DNA"/>
</dbReference>
<dbReference type="AlphaFoldDB" id="L0G1F0"/>
<dbReference type="PANTHER" id="PTHR22916:SF3">
    <property type="entry name" value="UDP-GLCNAC:BETAGAL BETA-1,3-N-ACETYLGLUCOSAMINYLTRANSFERASE-LIKE PROTEIN 1"/>
    <property type="match status" value="1"/>
</dbReference>
<dbReference type="SUPFAM" id="SSF53448">
    <property type="entry name" value="Nucleotide-diphospho-sugar transferases"/>
    <property type="match status" value="1"/>
</dbReference>
<dbReference type="STRING" id="926556.Echvi_2599"/>